<sequence length="157" mass="18336">MTKEQLKYLSIGLLFLLLQVVLFRHLTIFRMQPDLVLIFLVWFMSKKNRATALLMGALLGFLQDFFLDLWGLHMFTKTLLVYLSHRFIPKDHTKLLLIGPVFTTVFSAALLHNIIFLGLNLFIQNYTAEIIFWRQLVGNSLYSAIVACCIHLFRTQR</sequence>
<dbReference type="EMBL" id="FXTH01000012">
    <property type="protein sequence ID" value="SMO77398.1"/>
    <property type="molecule type" value="Genomic_DNA"/>
</dbReference>
<protein>
    <submittedName>
        <fullName evidence="9">Rod shape-determining protein MreD</fullName>
    </submittedName>
</protein>
<evidence type="ECO:0000256" key="8">
    <source>
        <dbReference type="SAM" id="Phobius"/>
    </source>
</evidence>
<reference evidence="9 10" key="1">
    <citation type="submission" date="2017-05" db="EMBL/GenBank/DDBJ databases">
        <authorList>
            <person name="Varghese N."/>
            <person name="Submissions S."/>
        </authorList>
    </citation>
    <scope>NUCLEOTIDE SEQUENCE [LARGE SCALE GENOMIC DNA]</scope>
    <source>
        <strain evidence="9 10">DSM 21194</strain>
    </source>
</reference>
<evidence type="ECO:0000256" key="4">
    <source>
        <dbReference type="ARBA" id="ARBA00022692"/>
    </source>
</evidence>
<dbReference type="InterPro" id="IPR007227">
    <property type="entry name" value="Cell_shape_determining_MreD"/>
</dbReference>
<proteinExistence type="inferred from homology"/>
<feature type="transmembrane region" description="Helical" evidence="8">
    <location>
        <begin position="131"/>
        <end position="153"/>
    </location>
</feature>
<keyword evidence="5" id="KW-0133">Cell shape</keyword>
<organism evidence="9 10">
    <name type="scientific">Fodinibius sediminis</name>
    <dbReference type="NCBI Taxonomy" id="1214077"/>
    <lineage>
        <taxon>Bacteria</taxon>
        <taxon>Pseudomonadati</taxon>
        <taxon>Balneolota</taxon>
        <taxon>Balneolia</taxon>
        <taxon>Balneolales</taxon>
        <taxon>Balneolaceae</taxon>
        <taxon>Fodinibius</taxon>
    </lineage>
</organism>
<feature type="transmembrane region" description="Helical" evidence="8">
    <location>
        <begin position="6"/>
        <end position="23"/>
    </location>
</feature>
<dbReference type="NCBIfam" id="TIGR03426">
    <property type="entry name" value="shape_MreD"/>
    <property type="match status" value="1"/>
</dbReference>
<evidence type="ECO:0000313" key="10">
    <source>
        <dbReference type="Proteomes" id="UP000317593"/>
    </source>
</evidence>
<evidence type="ECO:0000256" key="2">
    <source>
        <dbReference type="ARBA" id="ARBA00007776"/>
    </source>
</evidence>
<feature type="transmembrane region" description="Helical" evidence="8">
    <location>
        <begin position="95"/>
        <end position="119"/>
    </location>
</feature>
<evidence type="ECO:0000256" key="7">
    <source>
        <dbReference type="ARBA" id="ARBA00023136"/>
    </source>
</evidence>
<evidence type="ECO:0000256" key="6">
    <source>
        <dbReference type="ARBA" id="ARBA00022989"/>
    </source>
</evidence>
<evidence type="ECO:0000313" key="9">
    <source>
        <dbReference type="EMBL" id="SMO77398.1"/>
    </source>
</evidence>
<comment type="subcellular location">
    <subcellularLocation>
        <location evidence="1">Cell membrane</location>
        <topology evidence="1">Multi-pass membrane protein</topology>
    </subcellularLocation>
</comment>
<keyword evidence="10" id="KW-1185">Reference proteome</keyword>
<dbReference type="Pfam" id="PF04093">
    <property type="entry name" value="MreD"/>
    <property type="match status" value="1"/>
</dbReference>
<keyword evidence="4 8" id="KW-0812">Transmembrane</keyword>
<keyword evidence="3" id="KW-1003">Cell membrane</keyword>
<name>A0A521E0F2_9BACT</name>
<dbReference type="GO" id="GO:0008360">
    <property type="term" value="P:regulation of cell shape"/>
    <property type="evidence" value="ECO:0007669"/>
    <property type="project" value="UniProtKB-KW"/>
</dbReference>
<dbReference type="AlphaFoldDB" id="A0A521E0F2"/>
<keyword evidence="7 8" id="KW-0472">Membrane</keyword>
<keyword evidence="6 8" id="KW-1133">Transmembrane helix</keyword>
<gene>
    <name evidence="9" type="ORF">SAMN06265218_112123</name>
</gene>
<comment type="similarity">
    <text evidence="2">Belongs to the MreD family.</text>
</comment>
<dbReference type="RefSeq" id="WP_142715159.1">
    <property type="nucleotide sequence ID" value="NZ_FXTH01000012.1"/>
</dbReference>
<dbReference type="Proteomes" id="UP000317593">
    <property type="component" value="Unassembled WGS sequence"/>
</dbReference>
<evidence type="ECO:0000256" key="1">
    <source>
        <dbReference type="ARBA" id="ARBA00004651"/>
    </source>
</evidence>
<dbReference type="OrthoDB" id="1495096at2"/>
<evidence type="ECO:0000256" key="3">
    <source>
        <dbReference type="ARBA" id="ARBA00022475"/>
    </source>
</evidence>
<dbReference type="GO" id="GO:0005886">
    <property type="term" value="C:plasma membrane"/>
    <property type="evidence" value="ECO:0007669"/>
    <property type="project" value="UniProtKB-SubCell"/>
</dbReference>
<accession>A0A521E0F2</accession>
<evidence type="ECO:0000256" key="5">
    <source>
        <dbReference type="ARBA" id="ARBA00022960"/>
    </source>
</evidence>